<dbReference type="RefSeq" id="WP_379780485.1">
    <property type="nucleotide sequence ID" value="NZ_JBHSWW010000066.1"/>
</dbReference>
<name>A0ABD5S9M8_9EURY</name>
<keyword evidence="1" id="KW-1133">Transmembrane helix</keyword>
<keyword evidence="3" id="KW-1185">Reference proteome</keyword>
<feature type="transmembrane region" description="Helical" evidence="1">
    <location>
        <begin position="28"/>
        <end position="49"/>
    </location>
</feature>
<proteinExistence type="predicted"/>
<protein>
    <submittedName>
        <fullName evidence="2">Uncharacterized protein</fullName>
    </submittedName>
</protein>
<reference evidence="2 3" key="1">
    <citation type="journal article" date="2019" name="Int. J. Syst. Evol. Microbiol.">
        <title>The Global Catalogue of Microorganisms (GCM) 10K type strain sequencing project: providing services to taxonomists for standard genome sequencing and annotation.</title>
        <authorList>
            <consortium name="The Broad Institute Genomics Platform"/>
            <consortium name="The Broad Institute Genome Sequencing Center for Infectious Disease"/>
            <person name="Wu L."/>
            <person name="Ma J."/>
        </authorList>
    </citation>
    <scope>NUCLEOTIDE SEQUENCE [LARGE SCALE GENOMIC DNA]</scope>
    <source>
        <strain evidence="2 3">CGMCC 1.3239</strain>
    </source>
</reference>
<accession>A0ABD5S9M8</accession>
<dbReference type="EMBL" id="JBHSWW010000066">
    <property type="protein sequence ID" value="MFC6753135.1"/>
    <property type="molecule type" value="Genomic_DNA"/>
</dbReference>
<gene>
    <name evidence="2" type="ORF">ACFQEU_06600</name>
</gene>
<sequence>MRGCTGVDTSDSKVAETVRRVDCRLSRLCVTLALSAVTVTVAAAVAYGFQTFGTPV</sequence>
<evidence type="ECO:0000313" key="2">
    <source>
        <dbReference type="EMBL" id="MFC6753135.1"/>
    </source>
</evidence>
<keyword evidence="1" id="KW-0812">Transmembrane</keyword>
<organism evidence="2 3">
    <name type="scientific">Halorubrum tibetense</name>
    <dbReference type="NCBI Taxonomy" id="175631"/>
    <lineage>
        <taxon>Archaea</taxon>
        <taxon>Methanobacteriati</taxon>
        <taxon>Methanobacteriota</taxon>
        <taxon>Stenosarchaea group</taxon>
        <taxon>Halobacteria</taxon>
        <taxon>Halobacteriales</taxon>
        <taxon>Haloferacaceae</taxon>
        <taxon>Halorubrum</taxon>
    </lineage>
</organism>
<comment type="caution">
    <text evidence="2">The sequence shown here is derived from an EMBL/GenBank/DDBJ whole genome shotgun (WGS) entry which is preliminary data.</text>
</comment>
<dbReference type="AlphaFoldDB" id="A0ABD5S9M8"/>
<evidence type="ECO:0000256" key="1">
    <source>
        <dbReference type="SAM" id="Phobius"/>
    </source>
</evidence>
<dbReference type="Proteomes" id="UP001596442">
    <property type="component" value="Unassembled WGS sequence"/>
</dbReference>
<evidence type="ECO:0000313" key="3">
    <source>
        <dbReference type="Proteomes" id="UP001596442"/>
    </source>
</evidence>
<keyword evidence="1" id="KW-0472">Membrane</keyword>